<dbReference type="GO" id="GO:0006388">
    <property type="term" value="P:tRNA splicing, via endonucleolytic cleavage and ligation"/>
    <property type="evidence" value="ECO:0007669"/>
    <property type="project" value="UniProtKB-ARBA"/>
</dbReference>
<evidence type="ECO:0000256" key="11">
    <source>
        <dbReference type="ARBA" id="ARBA00049514"/>
    </source>
</evidence>
<comment type="function">
    <text evidence="9">Essential for tRNA splicing and maturation. Acts by directly joining spliced tRNA halves to mature-sized tRNAs. Joins RNA with 2',3'-cyclic-phosphate or 3'-phosphate ends to RNA with 5'-hydroxy ends.</text>
</comment>
<dbReference type="RefSeq" id="WP_042687561.1">
    <property type="nucleotide sequence ID" value="NZ_DUIH01000003.1"/>
</dbReference>
<reference evidence="16" key="1">
    <citation type="journal article" date="2020" name="bioRxiv">
        <title>A rank-normalized archaeal taxonomy based on genome phylogeny resolves widespread incomplete and uneven classifications.</title>
        <authorList>
            <person name="Rinke C."/>
            <person name="Chuvochina M."/>
            <person name="Mussig A.J."/>
            <person name="Chaumeil P.-A."/>
            <person name="Waite D.W."/>
            <person name="Whitman W.B."/>
            <person name="Parks D.H."/>
            <person name="Hugenholtz P."/>
        </authorList>
    </citation>
    <scope>NUCLEOTIDE SEQUENCE</scope>
    <source>
        <strain evidence="16">UBA12518</strain>
    </source>
</reference>
<comment type="subunit">
    <text evidence="2 15">Monomer.</text>
</comment>
<keyword evidence="5 13" id="KW-0547">Nucleotide-binding</keyword>
<evidence type="ECO:0000256" key="13">
    <source>
        <dbReference type="PIRSR" id="PIRSR601233-2"/>
    </source>
</evidence>
<dbReference type="PANTHER" id="PTHR11118">
    <property type="entry name" value="RNA-SPLICING LIGASE RTCB HOMOLOG"/>
    <property type="match status" value="1"/>
</dbReference>
<feature type="binding site" evidence="13">
    <location>
        <position position="383"/>
    </location>
    <ligand>
        <name>GMP</name>
        <dbReference type="ChEBI" id="CHEBI:58115"/>
    </ligand>
</feature>
<feature type="binding site" evidence="14">
    <location>
        <position position="233"/>
    </location>
    <ligand>
        <name>Mn(2+)</name>
        <dbReference type="ChEBI" id="CHEBI:29035"/>
        <label>2</label>
    </ligand>
</feature>
<dbReference type="EC" id="6.5.1.-" evidence="15"/>
<evidence type="ECO:0000256" key="14">
    <source>
        <dbReference type="PIRSR" id="PIRSR601233-3"/>
    </source>
</evidence>
<evidence type="ECO:0000313" key="16">
    <source>
        <dbReference type="EMBL" id="HIH69202.1"/>
    </source>
</evidence>
<evidence type="ECO:0000256" key="6">
    <source>
        <dbReference type="ARBA" id="ARBA00023134"/>
    </source>
</evidence>
<name>A0A832RTV0_9EURY</name>
<evidence type="ECO:0000256" key="1">
    <source>
        <dbReference type="ARBA" id="ARBA00008071"/>
    </source>
</evidence>
<evidence type="ECO:0000256" key="2">
    <source>
        <dbReference type="ARBA" id="ARBA00011245"/>
    </source>
</evidence>
<feature type="binding site" evidence="14">
    <location>
        <position position="327"/>
    </location>
    <ligand>
        <name>Mn(2+)</name>
        <dbReference type="ChEBI" id="CHEBI:29035"/>
        <label>2</label>
    </ligand>
</feature>
<comment type="similarity">
    <text evidence="1 15">Belongs to the RtcB family.</text>
</comment>
<dbReference type="Proteomes" id="UP000600363">
    <property type="component" value="Unassembled WGS sequence"/>
</dbReference>
<proteinExistence type="inferred from homology"/>
<dbReference type="AlphaFoldDB" id="A0A832RTV0"/>
<feature type="active site" description="GMP-histidine intermediate" evidence="12">
    <location>
        <position position="402"/>
    </location>
</feature>
<sequence>MLEGLESVERIEDNLWKLPRDEGYGMKTHGLLLMSERLLEALEPDTVEQLKNVATLPGIFGPAMVMPDAHLGYGFPIGGVAAFDLDEGVISPGGVGFDINCGVRVMRTSLKIEDVRPRLRELTELLFRYVPSGLGSKSKLRLTDAQLTDALLGGARWAVEQGFGIEEDVEFCEEGGRLDGASVEHVSKEAYKRGKPQLGTLGSGNHFLEVQVVDEVYDPCLGLEKGDITVMVHCGSRGCGHQICTDHLKVLGSAYKKYGISLKDRQLACAPIHSREGENYLGAMAAAANYAWANRQIIMHWVREAFCELFGGDVDELGMRLIYDVAHNIAKMERHTYDGETREVCVHRKGATRALPAGHEAVPKVYADIGQPVLIPGSMGTPSFILVGGPRAMELSFGSACHGAGRVMSRSRAKKTYSSSSVSKGLSEKGIVLRAASSDVISEEAPQVYKDSEAVVNVVHSLGVAKKVARLMPLGVVKG</sequence>
<dbReference type="InterPro" id="IPR001233">
    <property type="entry name" value="RtcB"/>
</dbReference>
<feature type="binding site" evidence="13">
    <location>
        <begin position="402"/>
        <end position="405"/>
    </location>
    <ligand>
        <name>GMP</name>
        <dbReference type="ChEBI" id="CHEBI:58115"/>
    </ligand>
</feature>
<evidence type="ECO:0000256" key="12">
    <source>
        <dbReference type="PIRSR" id="PIRSR601233-1"/>
    </source>
</evidence>
<dbReference type="GO" id="GO:0005525">
    <property type="term" value="F:GTP binding"/>
    <property type="evidence" value="ECO:0007669"/>
    <property type="project" value="UniProtKB-KW"/>
</dbReference>
<organism evidence="16 17">
    <name type="scientific">Methermicoccus shengliensis</name>
    <dbReference type="NCBI Taxonomy" id="660064"/>
    <lineage>
        <taxon>Archaea</taxon>
        <taxon>Methanobacteriati</taxon>
        <taxon>Methanobacteriota</taxon>
        <taxon>Stenosarchaea group</taxon>
        <taxon>Methanomicrobia</taxon>
        <taxon>Methanosarcinales</taxon>
        <taxon>Methermicoccaceae</taxon>
        <taxon>Methermicoccus</taxon>
    </lineage>
</organism>
<feature type="binding site" evidence="14">
    <location>
        <position position="206"/>
    </location>
    <ligand>
        <name>Mn(2+)</name>
        <dbReference type="ChEBI" id="CHEBI:29035"/>
        <label>1</label>
    </ligand>
</feature>
<comment type="catalytic activity">
    <reaction evidence="10">
        <text>a 3'-end 3'-phospho-ribonucleotide-RNA + a 5'-end dephospho-ribonucleoside-RNA + GTP = a ribonucleotidyl-ribonucleotide-RNA + GMP + diphosphate</text>
        <dbReference type="Rhea" id="RHEA:68076"/>
        <dbReference type="Rhea" id="RHEA-COMP:10463"/>
        <dbReference type="Rhea" id="RHEA-COMP:13936"/>
        <dbReference type="Rhea" id="RHEA-COMP:17355"/>
        <dbReference type="ChEBI" id="CHEBI:33019"/>
        <dbReference type="ChEBI" id="CHEBI:37565"/>
        <dbReference type="ChEBI" id="CHEBI:58115"/>
        <dbReference type="ChEBI" id="CHEBI:83062"/>
        <dbReference type="ChEBI" id="CHEBI:138284"/>
        <dbReference type="ChEBI" id="CHEBI:173118"/>
        <dbReference type="EC" id="6.5.1.8"/>
    </reaction>
</comment>
<dbReference type="PROSITE" id="PS01288">
    <property type="entry name" value="UPF0027"/>
    <property type="match status" value="1"/>
</dbReference>
<feature type="binding site" evidence="14">
    <location>
        <position position="98"/>
    </location>
    <ligand>
        <name>Mn(2+)</name>
        <dbReference type="ChEBI" id="CHEBI:29035"/>
        <label>1</label>
    </ligand>
</feature>
<feature type="binding site" evidence="13">
    <location>
        <begin position="327"/>
        <end position="328"/>
    </location>
    <ligand>
        <name>GMP</name>
        <dbReference type="ChEBI" id="CHEBI:58115"/>
    </ligand>
</feature>
<feature type="binding site" evidence="13">
    <location>
        <begin position="205"/>
        <end position="209"/>
    </location>
    <ligand>
        <name>GMP</name>
        <dbReference type="ChEBI" id="CHEBI:58115"/>
    </ligand>
</feature>
<evidence type="ECO:0000256" key="15">
    <source>
        <dbReference type="RuleBase" id="RU371113"/>
    </source>
</evidence>
<evidence type="ECO:0000256" key="7">
    <source>
        <dbReference type="ARBA" id="ARBA00023211"/>
    </source>
</evidence>
<dbReference type="PANTHER" id="PTHR11118:SF1">
    <property type="entry name" value="RNA-SPLICING LIGASE RTCB HOMOLOG"/>
    <property type="match status" value="1"/>
</dbReference>
<evidence type="ECO:0000256" key="8">
    <source>
        <dbReference type="ARBA" id="ARBA00033766"/>
    </source>
</evidence>
<keyword evidence="3 15" id="KW-0436">Ligase</keyword>
<dbReference type="FunFam" id="3.90.1860.10:FF:000001">
    <property type="entry name" value="tRNA-splicing ligase RtcB homolog"/>
    <property type="match status" value="1"/>
</dbReference>
<keyword evidence="7 14" id="KW-0464">Manganese</keyword>
<feature type="binding site" evidence="13">
    <location>
        <position position="478"/>
    </location>
    <ligand>
        <name>GMP</name>
        <dbReference type="ChEBI" id="CHEBI:58115"/>
    </ligand>
</feature>
<dbReference type="GO" id="GO:0170057">
    <property type="term" value="F:RNA ligase (GTP) activity"/>
    <property type="evidence" value="ECO:0007669"/>
    <property type="project" value="UniProtKB-EC"/>
</dbReference>
<evidence type="ECO:0000256" key="10">
    <source>
        <dbReference type="ARBA" id="ARBA00047746"/>
    </source>
</evidence>
<evidence type="ECO:0000256" key="4">
    <source>
        <dbReference type="ARBA" id="ARBA00022723"/>
    </source>
</evidence>
<comment type="catalytic activity">
    <reaction evidence="11">
        <text>a 3'-end 2',3'-cyclophospho-ribonucleotide-RNA + a 5'-end dephospho-ribonucleoside-RNA + GTP + H2O = a ribonucleotidyl-ribonucleotide-RNA + GMP + diphosphate + H(+)</text>
        <dbReference type="Rhea" id="RHEA:68080"/>
        <dbReference type="Rhea" id="RHEA-COMP:10464"/>
        <dbReference type="Rhea" id="RHEA-COMP:13936"/>
        <dbReference type="Rhea" id="RHEA-COMP:17355"/>
        <dbReference type="ChEBI" id="CHEBI:15377"/>
        <dbReference type="ChEBI" id="CHEBI:15378"/>
        <dbReference type="ChEBI" id="CHEBI:33019"/>
        <dbReference type="ChEBI" id="CHEBI:37565"/>
        <dbReference type="ChEBI" id="CHEBI:58115"/>
        <dbReference type="ChEBI" id="CHEBI:83064"/>
        <dbReference type="ChEBI" id="CHEBI:138284"/>
        <dbReference type="ChEBI" id="CHEBI:173118"/>
        <dbReference type="EC" id="6.5.1.8"/>
    </reaction>
</comment>
<dbReference type="Gene3D" id="3.90.1860.10">
    <property type="entry name" value="tRNA-splicing ligase RtcB"/>
    <property type="match status" value="1"/>
</dbReference>
<keyword evidence="4 14" id="KW-0479">Metal-binding</keyword>
<evidence type="ECO:0000256" key="9">
    <source>
        <dbReference type="ARBA" id="ARBA00045316"/>
    </source>
</evidence>
<protein>
    <recommendedName>
        <fullName evidence="8 15">tRNA-splicing ligase RtcB</fullName>
        <ecNumber evidence="15">6.5.1.-</ecNumber>
    </recommendedName>
</protein>
<keyword evidence="6 13" id="KW-0342">GTP-binding</keyword>
<dbReference type="GO" id="GO:0003972">
    <property type="term" value="F:RNA ligase (ATP) activity"/>
    <property type="evidence" value="ECO:0007669"/>
    <property type="project" value="TreeGrafter"/>
</dbReference>
<comment type="caution">
    <text evidence="16">The sequence shown here is derived from an EMBL/GenBank/DDBJ whole genome shotgun (WGS) entry which is preliminary data.</text>
</comment>
<dbReference type="SUPFAM" id="SSF103365">
    <property type="entry name" value="Hypothetical protein PH1602"/>
    <property type="match status" value="1"/>
</dbReference>
<dbReference type="Pfam" id="PF01139">
    <property type="entry name" value="RtcB"/>
    <property type="match status" value="1"/>
</dbReference>
<evidence type="ECO:0000256" key="3">
    <source>
        <dbReference type="ARBA" id="ARBA00022598"/>
    </source>
</evidence>
<dbReference type="GO" id="GO:0046872">
    <property type="term" value="F:metal ion binding"/>
    <property type="evidence" value="ECO:0007669"/>
    <property type="project" value="UniProtKB-UniRule"/>
</dbReference>
<dbReference type="EMBL" id="DUIH01000003">
    <property type="protein sequence ID" value="HIH69202.1"/>
    <property type="molecule type" value="Genomic_DNA"/>
</dbReference>
<accession>A0A832RTV0</accession>
<gene>
    <name evidence="15" type="primary">rtcB</name>
    <name evidence="16" type="ORF">HA299_01055</name>
</gene>
<comment type="cofactor">
    <cofactor evidence="14 15">
        <name>Mn(2+)</name>
        <dbReference type="ChEBI" id="CHEBI:29035"/>
    </cofactor>
    <text evidence="14 15">Binds 2 manganese ions per subunit.</text>
</comment>
<evidence type="ECO:0000313" key="17">
    <source>
        <dbReference type="Proteomes" id="UP000600363"/>
    </source>
</evidence>
<evidence type="ECO:0000256" key="5">
    <source>
        <dbReference type="ARBA" id="ARBA00022741"/>
    </source>
</evidence>
<feature type="binding site" evidence="13">
    <location>
        <begin position="376"/>
        <end position="379"/>
    </location>
    <ligand>
        <name>GMP</name>
        <dbReference type="ChEBI" id="CHEBI:58115"/>
    </ligand>
</feature>
<dbReference type="InterPro" id="IPR036025">
    <property type="entry name" value="RtcB-like_sf"/>
</dbReference>